<evidence type="ECO:0008006" key="3">
    <source>
        <dbReference type="Google" id="ProtNLM"/>
    </source>
</evidence>
<dbReference type="Gene3D" id="3.30.70.270">
    <property type="match status" value="1"/>
</dbReference>
<dbReference type="Gene3D" id="3.10.10.10">
    <property type="entry name" value="HIV Type 1 Reverse Transcriptase, subunit A, domain 1"/>
    <property type="match status" value="1"/>
</dbReference>
<protein>
    <recommendedName>
        <fullName evidence="3">Transposon Ty3-I Gag-Pol polyprotein</fullName>
    </recommendedName>
</protein>
<name>A0A438I777_VITVI</name>
<proteinExistence type="predicted"/>
<dbReference type="PANTHER" id="PTHR37984:SF5">
    <property type="entry name" value="PROTEIN NYNRIN-LIKE"/>
    <property type="match status" value="1"/>
</dbReference>
<dbReference type="PANTHER" id="PTHR37984">
    <property type="entry name" value="PROTEIN CBG26694"/>
    <property type="match status" value="1"/>
</dbReference>
<dbReference type="Proteomes" id="UP000288805">
    <property type="component" value="Unassembled WGS sequence"/>
</dbReference>
<dbReference type="EMBL" id="QGNW01000136">
    <property type="protein sequence ID" value="RVW92575.1"/>
    <property type="molecule type" value="Genomic_DNA"/>
</dbReference>
<reference evidence="1 2" key="1">
    <citation type="journal article" date="2018" name="PLoS Genet.">
        <title>Population sequencing reveals clonal diversity and ancestral inbreeding in the grapevine cultivar Chardonnay.</title>
        <authorList>
            <person name="Roach M.J."/>
            <person name="Johnson D.L."/>
            <person name="Bohlmann J."/>
            <person name="van Vuuren H.J."/>
            <person name="Jones S.J."/>
            <person name="Pretorius I.S."/>
            <person name="Schmidt S.A."/>
            <person name="Borneman A.R."/>
        </authorList>
    </citation>
    <scope>NUCLEOTIDE SEQUENCE [LARGE SCALE GENOMIC DNA]</scope>
    <source>
        <strain evidence="2">cv. Chardonnay</strain>
        <tissue evidence="1">Leaf</tissue>
    </source>
</reference>
<comment type="caution">
    <text evidence="1">The sequence shown here is derived from an EMBL/GenBank/DDBJ whole genome shotgun (WGS) entry which is preliminary data.</text>
</comment>
<evidence type="ECO:0000313" key="2">
    <source>
        <dbReference type="Proteomes" id="UP000288805"/>
    </source>
</evidence>
<sequence>MIGPVSYSIVFQVLRIQSSFNLLLGRPWIHEAGAIPSSLHQKVKFIHEGRIITIQSDRDIITSSEPVLHISHSEDDLHLTGFTFDEVQVVSLEDGSRDMVPMSFDQHSSTLVLSMMRGMSYLPGMGLGRRQQGPHEFTFTVDHDTPYGLGYIPQRLMHVICHSCAGIGGSEHTPRTEGTVHIPETVEIQDIQQALGQIHLDTGTTEAPGAMIVTPPSPDRASMFSMCFPEEVPDYDLPMDLGYGTDEMDMIGIGRIFDAAPHGPHTVFDMFGVFVLETDEDDSIPDAYTDDMDFIGIVLDVVTSDFASVEGASDSVDPPLSFDTMSGFVTRFDDISDDDPLGGQSECDSDTEDRKVTPISSSTELIDFGAPDQPREIRIGSSLSLDERSRLIDLLRSYLDVFAWSYEDMPGLDPTIVKEKKFRSNSVLASCSVVEYPEWLANVVPVPKKDGKVRVCVDFRDLNKASPKDDFPFHTLICWLIALQGIRCYPSWMVFLDHLAALQRFFERIKQFRLRLNPKKCTFGVTSGKLLGHIVSERGIEVDPEKIRVILDMPTPRTEKEIRDS</sequence>
<organism evidence="1 2">
    <name type="scientific">Vitis vinifera</name>
    <name type="common">Grape</name>
    <dbReference type="NCBI Taxonomy" id="29760"/>
    <lineage>
        <taxon>Eukaryota</taxon>
        <taxon>Viridiplantae</taxon>
        <taxon>Streptophyta</taxon>
        <taxon>Embryophyta</taxon>
        <taxon>Tracheophyta</taxon>
        <taxon>Spermatophyta</taxon>
        <taxon>Magnoliopsida</taxon>
        <taxon>eudicotyledons</taxon>
        <taxon>Gunneridae</taxon>
        <taxon>Pentapetalae</taxon>
        <taxon>rosids</taxon>
        <taxon>Vitales</taxon>
        <taxon>Vitaceae</taxon>
        <taxon>Viteae</taxon>
        <taxon>Vitis</taxon>
    </lineage>
</organism>
<dbReference type="InterPro" id="IPR043502">
    <property type="entry name" value="DNA/RNA_pol_sf"/>
</dbReference>
<dbReference type="SUPFAM" id="SSF56672">
    <property type="entry name" value="DNA/RNA polymerases"/>
    <property type="match status" value="1"/>
</dbReference>
<gene>
    <name evidence="1" type="ORF">CK203_039366</name>
</gene>
<accession>A0A438I777</accession>
<evidence type="ECO:0000313" key="1">
    <source>
        <dbReference type="EMBL" id="RVW92575.1"/>
    </source>
</evidence>
<dbReference type="AlphaFoldDB" id="A0A438I777"/>
<dbReference type="InterPro" id="IPR043128">
    <property type="entry name" value="Rev_trsase/Diguanyl_cyclase"/>
</dbReference>
<dbReference type="InterPro" id="IPR050951">
    <property type="entry name" value="Retrovirus_Pol_polyprotein"/>
</dbReference>